<name>A0ACC2Z2R2_9PEZI</name>
<comment type="caution">
    <text evidence="1">The sequence shown here is derived from an EMBL/GenBank/DDBJ whole genome shotgun (WGS) entry which is preliminary data.</text>
</comment>
<sequence>MTSVAAASPVPTPLAPLTEHTANARTYAPIAPSTGSLAATPNTKTTRTPSGHGSPTSSDPPSARPTEGSGKRSPNSTRASHAPKIIVKKEPPSSPDLPTSRHRPRKLDLSANTMASSQPAALSARPSAPLTGKESAGLVMQDVGLACLSPGFHTHDPNMREQLQRSIDVRDRQRQIIEARQKGVKPPDSASEGLRRSDSNPFGNESNGPITSRRKGPPPGLSIAPPSHAQFANERVIQSAPLNHSFTGLRQHAQPLSRQIVNAPSSLSQTSHIHHVPATQTNNRLPPISDVFAGETLGAPRDPSSTRNGYYSNHSPGHSSHSNHPPPLPSPSFPHVVVRTGASPPPPLSGRPREYKSAEEAVQSMTGGREDLVPRIVHYGGHQPPTPPSPMPSSAKHPPPSLSAQGLNAPTTGADIQRSGSGRRRNRDEYERDMGTPPLGRNAEPRRGPFGEGRDSPETQTKKKEEFIALCARAWDLFHS</sequence>
<organism evidence="1 2">
    <name type="scientific">Coniosporium tulheliwenetii</name>
    <dbReference type="NCBI Taxonomy" id="3383036"/>
    <lineage>
        <taxon>Eukaryota</taxon>
        <taxon>Fungi</taxon>
        <taxon>Dikarya</taxon>
        <taxon>Ascomycota</taxon>
        <taxon>Pezizomycotina</taxon>
        <taxon>Dothideomycetes</taxon>
        <taxon>Dothideomycetes incertae sedis</taxon>
        <taxon>Coniosporium</taxon>
    </lineage>
</organism>
<evidence type="ECO:0000313" key="1">
    <source>
        <dbReference type="EMBL" id="KAJ9641934.1"/>
    </source>
</evidence>
<dbReference type="Proteomes" id="UP001172680">
    <property type="component" value="Unassembled WGS sequence"/>
</dbReference>
<reference evidence="1" key="1">
    <citation type="submission" date="2022-10" db="EMBL/GenBank/DDBJ databases">
        <title>Culturing micro-colonial fungi from biological soil crusts in the Mojave desert and describing Neophaeococcomyces mojavensis, and introducing the new genera and species Taxawa tesnikishii.</title>
        <authorList>
            <person name="Kurbessoian T."/>
            <person name="Stajich J.E."/>
        </authorList>
    </citation>
    <scope>NUCLEOTIDE SEQUENCE</scope>
    <source>
        <strain evidence="1">JES_115</strain>
    </source>
</reference>
<protein>
    <submittedName>
        <fullName evidence="1">Uncharacterized protein</fullName>
    </submittedName>
</protein>
<gene>
    <name evidence="1" type="ORF">H2199_005148</name>
</gene>
<accession>A0ACC2Z2R2</accession>
<proteinExistence type="predicted"/>
<dbReference type="EMBL" id="JAPDRP010000014">
    <property type="protein sequence ID" value="KAJ9641934.1"/>
    <property type="molecule type" value="Genomic_DNA"/>
</dbReference>
<evidence type="ECO:0000313" key="2">
    <source>
        <dbReference type="Proteomes" id="UP001172680"/>
    </source>
</evidence>
<keyword evidence="2" id="KW-1185">Reference proteome</keyword>